<feature type="transmembrane region" description="Helical" evidence="1">
    <location>
        <begin position="107"/>
        <end position="127"/>
    </location>
</feature>
<dbReference type="InterPro" id="IPR011397">
    <property type="entry name" value="YhfC"/>
</dbReference>
<dbReference type="RefSeq" id="WP_094253001.1">
    <property type="nucleotide sequence ID" value="NZ_JBHLXL010000001.1"/>
</dbReference>
<evidence type="ECO:0008006" key="4">
    <source>
        <dbReference type="Google" id="ProtNLM"/>
    </source>
</evidence>
<evidence type="ECO:0000256" key="1">
    <source>
        <dbReference type="SAM" id="Phobius"/>
    </source>
</evidence>
<dbReference type="PIRSF" id="PIRSF033101">
    <property type="entry name" value="UCP033101"/>
    <property type="match status" value="1"/>
</dbReference>
<feature type="transmembrane region" description="Helical" evidence="1">
    <location>
        <begin position="39"/>
        <end position="61"/>
    </location>
</feature>
<evidence type="ECO:0000313" key="2">
    <source>
        <dbReference type="EMBL" id="OYD57650.1"/>
    </source>
</evidence>
<sequence>MVSQTSILFMAISAFLSLAVPIGALIYCKKKNISWKPVLIGVLIFILFSQVLEGLLNLFVLKSGSWTDNPYLYALYGGTAAGVFEEVGRLVGFIYLLKKYRKWKDGVAYGIGHGGIEAILIGVIAGIQNISMSTMINSGSFDQVIKAANGDPALLENVREQLISAPSYMFLMGGFERIAAFVLQIALSILVLYAVKNRKAIYLFLAIFIHAAIDFVALLAKELEWSIFVPEGLLLIVAIAAFVFIKRSKRMFDGYSINKDQNTITP</sequence>
<dbReference type="Pfam" id="PF10086">
    <property type="entry name" value="YhfC"/>
    <property type="match status" value="1"/>
</dbReference>
<feature type="transmembrane region" description="Helical" evidence="1">
    <location>
        <begin position="225"/>
        <end position="245"/>
    </location>
</feature>
<organism evidence="2 3">
    <name type="scientific">Fictibacillus aquaticus</name>
    <dbReference type="NCBI Taxonomy" id="2021314"/>
    <lineage>
        <taxon>Bacteria</taxon>
        <taxon>Bacillati</taxon>
        <taxon>Bacillota</taxon>
        <taxon>Bacilli</taxon>
        <taxon>Bacillales</taxon>
        <taxon>Fictibacillaceae</taxon>
        <taxon>Fictibacillus</taxon>
    </lineage>
</organism>
<feature type="transmembrane region" description="Helical" evidence="1">
    <location>
        <begin position="202"/>
        <end position="219"/>
    </location>
</feature>
<keyword evidence="1" id="KW-0812">Transmembrane</keyword>
<reference evidence="2 3" key="1">
    <citation type="submission" date="2017-07" db="EMBL/GenBank/DDBJ databases">
        <title>Fictibacillus sp. nov. GDSW-R2A3 Genome sequencing and assembly.</title>
        <authorList>
            <person name="Mayilraj S."/>
        </authorList>
    </citation>
    <scope>NUCLEOTIDE SEQUENCE [LARGE SCALE GENOMIC DNA]</scope>
    <source>
        <strain evidence="2 3">GDSW-R2A3</strain>
    </source>
</reference>
<dbReference type="Proteomes" id="UP000215059">
    <property type="component" value="Unassembled WGS sequence"/>
</dbReference>
<dbReference type="EMBL" id="NOII01000003">
    <property type="protein sequence ID" value="OYD57650.1"/>
    <property type="molecule type" value="Genomic_DNA"/>
</dbReference>
<keyword evidence="3" id="KW-1185">Reference proteome</keyword>
<accession>A0A235F8L2</accession>
<protein>
    <recommendedName>
        <fullName evidence="4">YhfC family intramembrane metalloprotease</fullName>
    </recommendedName>
</protein>
<evidence type="ECO:0000313" key="3">
    <source>
        <dbReference type="Proteomes" id="UP000215059"/>
    </source>
</evidence>
<proteinExistence type="predicted"/>
<gene>
    <name evidence="2" type="ORF">CGZ90_13375</name>
</gene>
<feature type="transmembrane region" description="Helical" evidence="1">
    <location>
        <begin position="6"/>
        <end position="27"/>
    </location>
</feature>
<keyword evidence="1" id="KW-1133">Transmembrane helix</keyword>
<keyword evidence="1" id="KW-0472">Membrane</keyword>
<feature type="transmembrane region" description="Helical" evidence="1">
    <location>
        <begin position="73"/>
        <end position="95"/>
    </location>
</feature>
<dbReference type="OrthoDB" id="9807167at2"/>
<comment type="caution">
    <text evidence="2">The sequence shown here is derived from an EMBL/GenBank/DDBJ whole genome shotgun (WGS) entry which is preliminary data.</text>
</comment>
<feature type="transmembrane region" description="Helical" evidence="1">
    <location>
        <begin position="178"/>
        <end position="195"/>
    </location>
</feature>
<name>A0A235F8L2_9BACL</name>
<dbReference type="AlphaFoldDB" id="A0A235F8L2"/>